<evidence type="ECO:0000256" key="1">
    <source>
        <dbReference type="PROSITE-ProRule" id="PRU00047"/>
    </source>
</evidence>
<keyword evidence="1" id="KW-0862">Zinc</keyword>
<keyword evidence="1" id="KW-0863">Zinc-finger</keyword>
<proteinExistence type="predicted"/>
<accession>A0A0S4IP39</accession>
<dbReference type="EMBL" id="CYKH01000408">
    <property type="protein sequence ID" value="CUF79443.1"/>
    <property type="molecule type" value="Genomic_DNA"/>
</dbReference>
<dbReference type="InterPro" id="IPR001878">
    <property type="entry name" value="Znf_CCHC"/>
</dbReference>
<dbReference type="SMART" id="SM00343">
    <property type="entry name" value="ZnF_C2HC"/>
    <property type="match status" value="1"/>
</dbReference>
<feature type="domain" description="CCHC-type" evidence="3">
    <location>
        <begin position="283"/>
        <end position="299"/>
    </location>
</feature>
<dbReference type="Pfam" id="PF00098">
    <property type="entry name" value="zf-CCHC"/>
    <property type="match status" value="1"/>
</dbReference>
<dbReference type="VEuPathDB" id="TriTrypDB:BSAL_65785"/>
<name>A0A0S4IP39_BODSA</name>
<evidence type="ECO:0000256" key="2">
    <source>
        <dbReference type="SAM" id="MobiDB-lite"/>
    </source>
</evidence>
<evidence type="ECO:0000313" key="4">
    <source>
        <dbReference type="EMBL" id="CUF79443.1"/>
    </source>
</evidence>
<dbReference type="Proteomes" id="UP000051952">
    <property type="component" value="Unassembled WGS sequence"/>
</dbReference>
<dbReference type="PROSITE" id="PS50158">
    <property type="entry name" value="ZF_CCHC"/>
    <property type="match status" value="1"/>
</dbReference>
<gene>
    <name evidence="4" type="ORF">BSAL_65785</name>
</gene>
<feature type="region of interest" description="Disordered" evidence="2">
    <location>
        <begin position="1"/>
        <end position="20"/>
    </location>
</feature>
<dbReference type="GO" id="GO:0003676">
    <property type="term" value="F:nucleic acid binding"/>
    <property type="evidence" value="ECO:0007669"/>
    <property type="project" value="InterPro"/>
</dbReference>
<keyword evidence="1" id="KW-0479">Metal-binding</keyword>
<feature type="region of interest" description="Disordered" evidence="2">
    <location>
        <begin position="263"/>
        <end position="285"/>
    </location>
</feature>
<dbReference type="Gene3D" id="4.10.60.10">
    <property type="entry name" value="Zinc finger, CCHC-type"/>
    <property type="match status" value="1"/>
</dbReference>
<sequence>MPPKIAPSATLPQKYPVPPQVRAPPSTADLEFAHLQRELDHLKVLHDTRRITDEEYAAMRMKTLGITPPPVFKPTSIECESESSRRELASILMRWIGTADRPFVGDSLCDQLELSSQEGLRMMLNHLTTATRFDREMRAIFSTRGTTPELLIGDSATHVFARKAARQWLMRLAAAMVVYTTNSDTSLSVKDYMNLQREAELCITDDDANVQVLLRSLRVHRSAKHSAKREREEQLEGNSIFQRVRRDVNARSHAPLSRKIRSAGYEGVGVTPETRAKNRQTGKCDECGGIGHIRRDCPSMTKKKPQGGKKSD</sequence>
<protein>
    <recommendedName>
        <fullName evidence="3">CCHC-type domain-containing protein</fullName>
    </recommendedName>
</protein>
<evidence type="ECO:0000313" key="5">
    <source>
        <dbReference type="Proteomes" id="UP000051952"/>
    </source>
</evidence>
<reference evidence="5" key="1">
    <citation type="submission" date="2015-09" db="EMBL/GenBank/DDBJ databases">
        <authorList>
            <consortium name="Pathogen Informatics"/>
        </authorList>
    </citation>
    <scope>NUCLEOTIDE SEQUENCE [LARGE SCALE GENOMIC DNA]</scope>
    <source>
        <strain evidence="5">Lake Konstanz</strain>
    </source>
</reference>
<evidence type="ECO:0000259" key="3">
    <source>
        <dbReference type="PROSITE" id="PS50158"/>
    </source>
</evidence>
<dbReference type="GO" id="GO:0008270">
    <property type="term" value="F:zinc ion binding"/>
    <property type="evidence" value="ECO:0007669"/>
    <property type="project" value="UniProtKB-KW"/>
</dbReference>
<keyword evidence="5" id="KW-1185">Reference proteome</keyword>
<organism evidence="4 5">
    <name type="scientific">Bodo saltans</name>
    <name type="common">Flagellated protozoan</name>
    <dbReference type="NCBI Taxonomy" id="75058"/>
    <lineage>
        <taxon>Eukaryota</taxon>
        <taxon>Discoba</taxon>
        <taxon>Euglenozoa</taxon>
        <taxon>Kinetoplastea</taxon>
        <taxon>Metakinetoplastina</taxon>
        <taxon>Eubodonida</taxon>
        <taxon>Bodonidae</taxon>
        <taxon>Bodo</taxon>
    </lineage>
</organism>
<dbReference type="SUPFAM" id="SSF57756">
    <property type="entry name" value="Retrovirus zinc finger-like domains"/>
    <property type="match status" value="1"/>
</dbReference>
<dbReference type="AlphaFoldDB" id="A0A0S4IP39"/>
<dbReference type="InterPro" id="IPR036875">
    <property type="entry name" value="Znf_CCHC_sf"/>
</dbReference>